<protein>
    <submittedName>
        <fullName evidence="3">Uncharacterized protein</fullName>
    </submittedName>
</protein>
<dbReference type="PROSITE" id="PS51257">
    <property type="entry name" value="PROKAR_LIPOPROTEIN"/>
    <property type="match status" value="1"/>
</dbReference>
<feature type="region of interest" description="Disordered" evidence="1">
    <location>
        <begin position="315"/>
        <end position="334"/>
    </location>
</feature>
<name>W7QJQ8_9ALTE</name>
<keyword evidence="4" id="KW-1185">Reference proteome</keyword>
<dbReference type="InterPro" id="IPR012334">
    <property type="entry name" value="Pectin_lyas_fold"/>
</dbReference>
<sequence>MNKPMKTGPAKWVCAALTIGAAVITASCSNTANENNTAQAAVNHANKTAQSIALTPVPAETQLKWIDEALKTGTDLTSYGQLETLFVKDREFGNIGFFEHKLGEAPVRERTLYADEVFNADTDNTKDVQTAVRWAGRPDKKTGKAYGLVTLLPAKNGQNRFSLSAIEMSSNIKFQVHPDVIIEMRGVKEDNKYRASTLFAIGRSRGPNNLLQARTENVEITSTDPNRNFTIDARTNMPHNYGSMSNAYGGIVNLTRAVPVGIYYAKNFKVSNMTILDNHTESVTIQIASDRDYKDGAYAYRFGRKPVFLKDRYQKNKDGKNKPMGKANIPLPMDDDGNFVDETGQIIPDMFAIQRNPTYGRTPIKGTVKNIKSINAHTGYGTVQVYGGDWIEIDNIESFNGIGVRVEAGNGTNRDNSNRAGPYLTSANKIKISNVKVVNGFTGVWLKTHAKVMKDIHVHNVEAIDSGTALLIGKGSFACKNKCRDLTRGRINDLKITGDIVLRQTKFDKPVAEVGNLATYMINDFNRAYLAKQNGKSIDNLGRGDLQTKRIANLRKLTDAQKAAITPDDFDNPSGSRWYTIFPTAPVLLFNQYSATEVGDQSPFVGYFPVDLSQANIVSDGLPNADVKVLYRSDMRLPNGEPATDFINK</sequence>
<dbReference type="STRING" id="1328313.DS2_13639"/>
<evidence type="ECO:0000256" key="1">
    <source>
        <dbReference type="SAM" id="MobiDB-lite"/>
    </source>
</evidence>
<comment type="caution">
    <text evidence="3">The sequence shown here is derived from an EMBL/GenBank/DDBJ whole genome shotgun (WGS) entry which is preliminary data.</text>
</comment>
<evidence type="ECO:0000313" key="4">
    <source>
        <dbReference type="Proteomes" id="UP000019276"/>
    </source>
</evidence>
<evidence type="ECO:0000313" key="3">
    <source>
        <dbReference type="EMBL" id="EWH09207.1"/>
    </source>
</evidence>
<proteinExistence type="predicted"/>
<dbReference type="AlphaFoldDB" id="W7QJQ8"/>
<evidence type="ECO:0000256" key="2">
    <source>
        <dbReference type="SAM" id="SignalP"/>
    </source>
</evidence>
<gene>
    <name evidence="3" type="ORF">DS2_13639</name>
</gene>
<dbReference type="EMBL" id="ARZY01000027">
    <property type="protein sequence ID" value="EWH09207.1"/>
    <property type="molecule type" value="Genomic_DNA"/>
</dbReference>
<feature type="signal peptide" evidence="2">
    <location>
        <begin position="1"/>
        <end position="32"/>
    </location>
</feature>
<dbReference type="OrthoDB" id="6377885at2"/>
<dbReference type="RefSeq" id="WP_035015379.1">
    <property type="nucleotide sequence ID" value="NZ_ARZY01000027.1"/>
</dbReference>
<dbReference type="Proteomes" id="UP000019276">
    <property type="component" value="Unassembled WGS sequence"/>
</dbReference>
<accession>W7QJQ8</accession>
<dbReference type="InterPro" id="IPR011050">
    <property type="entry name" value="Pectin_lyase_fold/virulence"/>
</dbReference>
<organism evidence="3 4">
    <name type="scientific">Catenovulum agarivorans DS-2</name>
    <dbReference type="NCBI Taxonomy" id="1328313"/>
    <lineage>
        <taxon>Bacteria</taxon>
        <taxon>Pseudomonadati</taxon>
        <taxon>Pseudomonadota</taxon>
        <taxon>Gammaproteobacteria</taxon>
        <taxon>Alteromonadales</taxon>
        <taxon>Alteromonadaceae</taxon>
        <taxon>Catenovulum</taxon>
    </lineage>
</organism>
<keyword evidence="2" id="KW-0732">Signal</keyword>
<feature type="chain" id="PRO_5004898068" evidence="2">
    <location>
        <begin position="33"/>
        <end position="649"/>
    </location>
</feature>
<dbReference type="SUPFAM" id="SSF51126">
    <property type="entry name" value="Pectin lyase-like"/>
    <property type="match status" value="1"/>
</dbReference>
<dbReference type="Gene3D" id="2.160.20.10">
    <property type="entry name" value="Single-stranded right-handed beta-helix, Pectin lyase-like"/>
    <property type="match status" value="1"/>
</dbReference>
<dbReference type="PATRIC" id="fig|1328313.3.peg.2783"/>
<reference evidence="3 4" key="1">
    <citation type="journal article" date="2014" name="Genome Announc.">
        <title>Draft Genome Sequence of the Agar-Degrading Bacterium Catenovulum sp. Strain DS-2, Isolated from Intestines of Haliotis diversicolor.</title>
        <authorList>
            <person name="Shan D."/>
            <person name="Li X."/>
            <person name="Gu Z."/>
            <person name="Wei G."/>
            <person name="Gao Z."/>
            <person name="Shao Z."/>
        </authorList>
    </citation>
    <scope>NUCLEOTIDE SEQUENCE [LARGE SCALE GENOMIC DNA]</scope>
    <source>
        <strain evidence="3 4">DS-2</strain>
    </source>
</reference>